<dbReference type="PANTHER" id="PTHR44942">
    <property type="entry name" value="METHYLTRANSF_11 DOMAIN-CONTAINING PROTEIN"/>
    <property type="match status" value="1"/>
</dbReference>
<keyword evidence="6" id="KW-1185">Reference proteome</keyword>
<dbReference type="InterPro" id="IPR029063">
    <property type="entry name" value="SAM-dependent_MTases_sf"/>
</dbReference>
<dbReference type="InterPro" id="IPR051052">
    <property type="entry name" value="Diverse_substrate_MTase"/>
</dbReference>
<protein>
    <submittedName>
        <fullName evidence="5">Class I SAM-dependent methyltransferase</fullName>
    </submittedName>
</protein>
<dbReference type="SUPFAM" id="SSF53335">
    <property type="entry name" value="S-adenosyl-L-methionine-dependent methyltransferases"/>
    <property type="match status" value="1"/>
</dbReference>
<dbReference type="InterPro" id="IPR013216">
    <property type="entry name" value="Methyltransf_11"/>
</dbReference>
<dbReference type="Gene3D" id="3.40.50.150">
    <property type="entry name" value="Vaccinia Virus protein VP39"/>
    <property type="match status" value="1"/>
</dbReference>
<accession>A0ABP3VNZ8</accession>
<dbReference type="PANTHER" id="PTHR44942:SF4">
    <property type="entry name" value="METHYLTRANSFERASE TYPE 11 DOMAIN-CONTAINING PROTEIN"/>
    <property type="match status" value="1"/>
</dbReference>
<name>A0ABP3VNZ8_CLOSU</name>
<gene>
    <name evidence="5" type="ORF">GCM10008908_01730</name>
</gene>
<dbReference type="Pfam" id="PF08241">
    <property type="entry name" value="Methyltransf_11"/>
    <property type="match status" value="1"/>
</dbReference>
<dbReference type="GO" id="GO:0008168">
    <property type="term" value="F:methyltransferase activity"/>
    <property type="evidence" value="ECO:0007669"/>
    <property type="project" value="UniProtKB-KW"/>
</dbReference>
<dbReference type="EMBL" id="BAAACI010000001">
    <property type="protein sequence ID" value="GAA0765341.1"/>
    <property type="molecule type" value="Genomic_DNA"/>
</dbReference>
<organism evidence="5 6">
    <name type="scientific">Clostridium subterminale</name>
    <dbReference type="NCBI Taxonomy" id="1550"/>
    <lineage>
        <taxon>Bacteria</taxon>
        <taxon>Bacillati</taxon>
        <taxon>Bacillota</taxon>
        <taxon>Clostridia</taxon>
        <taxon>Eubacteriales</taxon>
        <taxon>Clostridiaceae</taxon>
        <taxon>Clostridium</taxon>
    </lineage>
</organism>
<dbReference type="Proteomes" id="UP001501047">
    <property type="component" value="Unassembled WGS sequence"/>
</dbReference>
<proteinExistence type="inferred from homology"/>
<dbReference type="RefSeq" id="WP_343822754.1">
    <property type="nucleotide sequence ID" value="NZ_BAAACI010000001.1"/>
</dbReference>
<dbReference type="CDD" id="cd02440">
    <property type="entry name" value="AdoMet_MTases"/>
    <property type="match status" value="1"/>
</dbReference>
<reference evidence="6" key="1">
    <citation type="journal article" date="2019" name="Int. J. Syst. Evol. Microbiol.">
        <title>The Global Catalogue of Microorganisms (GCM) 10K type strain sequencing project: providing services to taxonomists for standard genome sequencing and annotation.</title>
        <authorList>
            <consortium name="The Broad Institute Genomics Platform"/>
            <consortium name="The Broad Institute Genome Sequencing Center for Infectious Disease"/>
            <person name="Wu L."/>
            <person name="Ma J."/>
        </authorList>
    </citation>
    <scope>NUCLEOTIDE SEQUENCE [LARGE SCALE GENOMIC DNA]</scope>
    <source>
        <strain evidence="6">JCM 1417</strain>
    </source>
</reference>
<keyword evidence="3" id="KW-0808">Transferase</keyword>
<comment type="similarity">
    <text evidence="1">Belongs to the methyltransferase superfamily.</text>
</comment>
<feature type="domain" description="Methyltransferase type 11" evidence="4">
    <location>
        <begin position="46"/>
        <end position="138"/>
    </location>
</feature>
<keyword evidence="2 5" id="KW-0489">Methyltransferase</keyword>
<evidence type="ECO:0000256" key="2">
    <source>
        <dbReference type="ARBA" id="ARBA00022603"/>
    </source>
</evidence>
<evidence type="ECO:0000256" key="1">
    <source>
        <dbReference type="ARBA" id="ARBA00008361"/>
    </source>
</evidence>
<evidence type="ECO:0000313" key="5">
    <source>
        <dbReference type="EMBL" id="GAA0765341.1"/>
    </source>
</evidence>
<comment type="caution">
    <text evidence="5">The sequence shown here is derived from an EMBL/GenBank/DDBJ whole genome shotgun (WGS) entry which is preliminary data.</text>
</comment>
<evidence type="ECO:0000256" key="3">
    <source>
        <dbReference type="ARBA" id="ARBA00022679"/>
    </source>
</evidence>
<evidence type="ECO:0000313" key="6">
    <source>
        <dbReference type="Proteomes" id="UP001501047"/>
    </source>
</evidence>
<sequence>MSMIKGLETTFNSVYTEYDKWRPTYVKDLYDDIFDVKEINPSSNVLEVGIGTGQATLPILKTGCSLTAIELGDQLAEFSKHKFKDYDKFNVKNLAFQDFECPSNSFDLIFSASAFHWIPEDIGYTKVFDILKSGGIFARFANHPYKDKKRNNIHIAFENIYAKYMPDSLGGDEYSEENAKNIANIAYKYGFIDVSYRLYHRTRTFTADEYTSLLGTYSDHIAIEETTRMKFFDEIKEAINDNGGIITICDTIDLQLARKP</sequence>
<evidence type="ECO:0000259" key="4">
    <source>
        <dbReference type="Pfam" id="PF08241"/>
    </source>
</evidence>
<dbReference type="GO" id="GO:0032259">
    <property type="term" value="P:methylation"/>
    <property type="evidence" value="ECO:0007669"/>
    <property type="project" value="UniProtKB-KW"/>
</dbReference>